<evidence type="ECO:0000256" key="2">
    <source>
        <dbReference type="SAM" id="MobiDB-lite"/>
    </source>
</evidence>
<organism evidence="3 4">
    <name type="scientific">Klebsiella pneumoniae</name>
    <dbReference type="NCBI Taxonomy" id="573"/>
    <lineage>
        <taxon>Bacteria</taxon>
        <taxon>Pseudomonadati</taxon>
        <taxon>Pseudomonadota</taxon>
        <taxon>Gammaproteobacteria</taxon>
        <taxon>Enterobacterales</taxon>
        <taxon>Enterobacteriaceae</taxon>
        <taxon>Klebsiella/Raoultella group</taxon>
        <taxon>Klebsiella</taxon>
        <taxon>Klebsiella pneumoniae complex</taxon>
    </lineage>
</organism>
<protein>
    <recommendedName>
        <fullName evidence="5">ABC transporter substrate-binding protein</fullName>
    </recommendedName>
</protein>
<name>A0A919HSD2_KLEPN</name>
<dbReference type="Proteomes" id="UP000655094">
    <property type="component" value="Unassembled WGS sequence"/>
</dbReference>
<dbReference type="SUPFAM" id="SSF53850">
    <property type="entry name" value="Periplasmic binding protein-like II"/>
    <property type="match status" value="1"/>
</dbReference>
<dbReference type="Gene3D" id="3.40.190.10">
    <property type="entry name" value="Periplasmic binding protein-like II"/>
    <property type="match status" value="2"/>
</dbReference>
<feature type="region of interest" description="Disordered" evidence="2">
    <location>
        <begin position="88"/>
        <end position="112"/>
    </location>
</feature>
<proteinExistence type="predicted"/>
<evidence type="ECO:0008006" key="5">
    <source>
        <dbReference type="Google" id="ProtNLM"/>
    </source>
</evidence>
<comment type="caution">
    <text evidence="3">The sequence shown here is derived from an EMBL/GenBank/DDBJ whole genome shotgun (WGS) entry which is preliminary data.</text>
</comment>
<reference evidence="3" key="1">
    <citation type="submission" date="2020-10" db="EMBL/GenBank/DDBJ databases">
        <title>Genome Sequence of ESBL Producing Zambian Clinical Strains.</title>
        <authorList>
            <person name="Shawa M."/>
            <person name="Furuta Y."/>
            <person name="Simbotwe M."/>
            <person name="Mulenga E."/>
            <person name="Mubanga M."/>
            <person name="Mulenga G."/>
            <person name="Kaile C."/>
            <person name="Zorigt T."/>
            <person name="Hang'ombe B."/>
            <person name="Higashi H."/>
        </authorList>
    </citation>
    <scope>NUCLEOTIDE SEQUENCE</scope>
    <source>
        <strain evidence="3">Zam_UTH_09</strain>
    </source>
</reference>
<sequence length="112" mass="11907">MFGAVDYVSYGNIQQGESLKVIFPASGTVIAPRPMMILKTSQHPGDAKAFIDYVLSPEGQAKVADARLMPARRDVAAKRPLLDALKVLPTTSEGSSERAPCSPASVSCTRSN</sequence>
<evidence type="ECO:0000313" key="4">
    <source>
        <dbReference type="Proteomes" id="UP000655094"/>
    </source>
</evidence>
<evidence type="ECO:0000313" key="3">
    <source>
        <dbReference type="EMBL" id="GHK51319.1"/>
    </source>
</evidence>
<keyword evidence="1" id="KW-0732">Signal</keyword>
<dbReference type="PANTHER" id="PTHR30006">
    <property type="entry name" value="THIAMINE-BINDING PERIPLASMIC PROTEIN-RELATED"/>
    <property type="match status" value="1"/>
</dbReference>
<accession>A0A919HSD2</accession>
<dbReference type="Pfam" id="PF13343">
    <property type="entry name" value="SBP_bac_6"/>
    <property type="match status" value="1"/>
</dbReference>
<gene>
    <name evidence="3" type="ORF">KPZU09_10550</name>
</gene>
<dbReference type="EMBL" id="BNFF01000001">
    <property type="protein sequence ID" value="GHK51319.1"/>
    <property type="molecule type" value="Genomic_DNA"/>
</dbReference>
<evidence type="ECO:0000256" key="1">
    <source>
        <dbReference type="ARBA" id="ARBA00022729"/>
    </source>
</evidence>
<dbReference type="AlphaFoldDB" id="A0A919HSD2"/>